<reference evidence="1" key="1">
    <citation type="journal article" date="2014" name="Genome Biol. Evol.">
        <title>Gene Loss Rather Than Gene Gain Is Associated with a Host Jump from Monocots to Dicots in the Smut Fungus Melanopsichium pennsylvanicum.</title>
        <authorList>
            <person name="Sharma R."/>
            <person name="Mishra B."/>
            <person name="Runge F."/>
            <person name="Thines M."/>
        </authorList>
    </citation>
    <scope>NUCLEOTIDE SEQUENCE</scope>
    <source>
        <strain evidence="1">4</strain>
    </source>
</reference>
<dbReference type="EMBL" id="HG529665">
    <property type="protein sequence ID" value="CDI55830.1"/>
    <property type="molecule type" value="Genomic_DNA"/>
</dbReference>
<feature type="non-terminal residue" evidence="1">
    <location>
        <position position="113"/>
    </location>
</feature>
<sequence length="113" mass="12975">MTDCRRQFAYFNNHHAHPAASLKSIEDHTNAGAVLKLRALETEGVRRFPTNRPSKIAHRTPLSHRTLGGFDRLQDRSYLRLCLQDSLQVDSARPVEDDHHYNRKTVRSSLVSL</sequence>
<name>A0A077QZV0_9BASI</name>
<proteinExistence type="predicted"/>
<protein>
    <submittedName>
        <fullName evidence="1">Uncharacterized protein</fullName>
    </submittedName>
</protein>
<accession>A0A077QZV0</accession>
<dbReference type="AlphaFoldDB" id="A0A077QZV0"/>
<feature type="non-terminal residue" evidence="1">
    <location>
        <position position="1"/>
    </location>
</feature>
<evidence type="ECO:0000313" key="1">
    <source>
        <dbReference type="EMBL" id="CDI55830.1"/>
    </source>
</evidence>
<organism evidence="1">
    <name type="scientific">Melanopsichium pennsylvanicum 4</name>
    <dbReference type="NCBI Taxonomy" id="1398559"/>
    <lineage>
        <taxon>Eukaryota</taxon>
        <taxon>Fungi</taxon>
        <taxon>Dikarya</taxon>
        <taxon>Basidiomycota</taxon>
        <taxon>Ustilaginomycotina</taxon>
        <taxon>Ustilaginomycetes</taxon>
        <taxon>Ustilaginales</taxon>
        <taxon>Ustilaginaceae</taxon>
        <taxon>Melanopsichium</taxon>
    </lineage>
</organism>